<protein>
    <submittedName>
        <fullName evidence="2">Uncharacterized protein</fullName>
    </submittedName>
</protein>
<keyword evidence="3" id="KW-1185">Reference proteome</keyword>
<evidence type="ECO:0000313" key="2">
    <source>
        <dbReference type="EMBL" id="MFC6043682.1"/>
    </source>
</evidence>
<feature type="transmembrane region" description="Helical" evidence="1">
    <location>
        <begin position="98"/>
        <end position="121"/>
    </location>
</feature>
<sequence length="567" mass="60585">MTETRDSAPSRRAERVPSRLDGRLPEIVLVIGLVLQLGLALWFVRGMWFDLDAWGYLVEQPAIPGVVDRLLDAHAGHWSTITYLWYQLLFAVVGMHSYWPYVLATVFLHLAICVVMWWLLVRLGCSRWLATGTVWLIIFLGAGAQGFLWDAAMPPALSTLLGLLALAVVLTRGDRRSSRVVGAVLILLSVMTSGVGVAAGCLVGVYLALEGRIRTAVWVVGPSAVAFVVWYAVYGRGDAVPTAHWNYARLPEFVWTGLTSAFGQATAIPNAGALLLLGVVGTTVFAPRIPLQLRNFAIAGIVAAVLHMTLTGVARIGFGIETASSSRYLYLVLVLAAPAIAGCLIAVAGLPLQVPPLVAVLAVGALLVAYTVTAIFQQQDFTGRQGGYGGVWKHWVAGTLAATAEGEKILTPGPADPLAGGSDFRLLQSPRFEDAVPMSARTAQARLDAESEFFVGVGPDTYDLFQPADITFTGGFVGDFKPGATCNTYPAVAFAPSLELALGEKGNEIGVRSDSTEVTTQVRRDGVLGRKRIWEVEPGDIHIASTAKDADLLVTFNHGGDFTLCTN</sequence>
<comment type="caution">
    <text evidence="2">The sequence shown here is derived from an EMBL/GenBank/DDBJ whole genome shotgun (WGS) entry which is preliminary data.</text>
</comment>
<feature type="transmembrane region" description="Helical" evidence="1">
    <location>
        <begin position="215"/>
        <end position="233"/>
    </location>
</feature>
<dbReference type="RefSeq" id="WP_379153946.1">
    <property type="nucleotide sequence ID" value="NZ_JBHSRJ010000004.1"/>
</dbReference>
<gene>
    <name evidence="2" type="ORF">ACFPYL_11380</name>
</gene>
<keyword evidence="1" id="KW-0472">Membrane</keyword>
<dbReference type="EMBL" id="JBHSRJ010000004">
    <property type="protein sequence ID" value="MFC6043682.1"/>
    <property type="molecule type" value="Genomic_DNA"/>
</dbReference>
<feature type="transmembrane region" description="Helical" evidence="1">
    <location>
        <begin position="155"/>
        <end position="171"/>
    </location>
</feature>
<organism evidence="2 3">
    <name type="scientific">Nocardioides hankookensis</name>
    <dbReference type="NCBI Taxonomy" id="443157"/>
    <lineage>
        <taxon>Bacteria</taxon>
        <taxon>Bacillati</taxon>
        <taxon>Actinomycetota</taxon>
        <taxon>Actinomycetes</taxon>
        <taxon>Propionibacteriales</taxon>
        <taxon>Nocardioidaceae</taxon>
        <taxon>Nocardioides</taxon>
    </lineage>
</organism>
<feature type="transmembrane region" description="Helical" evidence="1">
    <location>
        <begin position="296"/>
        <end position="316"/>
    </location>
</feature>
<evidence type="ECO:0000313" key="3">
    <source>
        <dbReference type="Proteomes" id="UP001596135"/>
    </source>
</evidence>
<feature type="transmembrane region" description="Helical" evidence="1">
    <location>
        <begin position="183"/>
        <end position="209"/>
    </location>
</feature>
<feature type="transmembrane region" description="Helical" evidence="1">
    <location>
        <begin position="128"/>
        <end position="149"/>
    </location>
</feature>
<proteinExistence type="predicted"/>
<name>A0ABW1LKD6_9ACTN</name>
<accession>A0ABW1LKD6</accession>
<dbReference type="Proteomes" id="UP001596135">
    <property type="component" value="Unassembled WGS sequence"/>
</dbReference>
<feature type="transmembrane region" description="Helical" evidence="1">
    <location>
        <begin position="328"/>
        <end position="350"/>
    </location>
</feature>
<reference evidence="3" key="1">
    <citation type="journal article" date="2019" name="Int. J. Syst. Evol. Microbiol.">
        <title>The Global Catalogue of Microorganisms (GCM) 10K type strain sequencing project: providing services to taxonomists for standard genome sequencing and annotation.</title>
        <authorList>
            <consortium name="The Broad Institute Genomics Platform"/>
            <consortium name="The Broad Institute Genome Sequencing Center for Infectious Disease"/>
            <person name="Wu L."/>
            <person name="Ma J."/>
        </authorList>
    </citation>
    <scope>NUCLEOTIDE SEQUENCE [LARGE SCALE GENOMIC DNA]</scope>
    <source>
        <strain evidence="3">CCUG 54522</strain>
    </source>
</reference>
<evidence type="ECO:0000256" key="1">
    <source>
        <dbReference type="SAM" id="Phobius"/>
    </source>
</evidence>
<feature type="transmembrane region" description="Helical" evidence="1">
    <location>
        <begin position="356"/>
        <end position="376"/>
    </location>
</feature>
<feature type="transmembrane region" description="Helical" evidence="1">
    <location>
        <begin position="27"/>
        <end position="48"/>
    </location>
</feature>
<keyword evidence="1" id="KW-0812">Transmembrane</keyword>
<feature type="transmembrane region" description="Helical" evidence="1">
    <location>
        <begin position="253"/>
        <end position="276"/>
    </location>
</feature>
<keyword evidence="1" id="KW-1133">Transmembrane helix</keyword>